<dbReference type="KEGG" id="agv:OJF2_48140"/>
<sequence>MPDPLDVTTDAPAALGGRPRKGIARRAARAALLAALAAAAGLAALLVRPMVSANVGVVDPGVVIRAAQPTAGLPAMIAEHRLASILNLRGGSPRDPWYDAEVRTSSDRGVAFYDIPLSATKRPGRHELLALIDVLEDCRYPLLIHCKAGADRTGLASALYLMVRLGEGPRRASRAFTIYHSHIPLFGPQHLHEPLDEYAAWLDARGLDHTPGRFRAWVRDEYRSDDPHTEPDRPAPGPRRRGRADAPRTDIAAKPQSAPRS</sequence>
<evidence type="ECO:0000259" key="3">
    <source>
        <dbReference type="PROSITE" id="PS50056"/>
    </source>
</evidence>
<dbReference type="Proteomes" id="UP000324233">
    <property type="component" value="Chromosome"/>
</dbReference>
<accession>A0A5B9W7N5</accession>
<dbReference type="SUPFAM" id="SSF52799">
    <property type="entry name" value="(Phosphotyrosine protein) phosphatases II"/>
    <property type="match status" value="1"/>
</dbReference>
<evidence type="ECO:0000313" key="5">
    <source>
        <dbReference type="Proteomes" id="UP000324233"/>
    </source>
</evidence>
<evidence type="ECO:0000256" key="2">
    <source>
        <dbReference type="SAM" id="Phobius"/>
    </source>
</evidence>
<name>A0A5B9W7N5_9BACT</name>
<dbReference type="InterPro" id="IPR055214">
    <property type="entry name" value="PTP-NADK"/>
</dbReference>
<keyword evidence="2" id="KW-1133">Transmembrane helix</keyword>
<dbReference type="Gene3D" id="3.90.190.10">
    <property type="entry name" value="Protein tyrosine phosphatase superfamily"/>
    <property type="match status" value="1"/>
</dbReference>
<dbReference type="PROSITE" id="PS50056">
    <property type="entry name" value="TYR_PHOSPHATASE_2"/>
    <property type="match status" value="1"/>
</dbReference>
<keyword evidence="2" id="KW-0472">Membrane</keyword>
<dbReference type="InterPro" id="IPR016130">
    <property type="entry name" value="Tyr_Pase_AS"/>
</dbReference>
<protein>
    <recommendedName>
        <fullName evidence="3">Tyrosine specific protein phosphatases domain-containing protein</fullName>
    </recommendedName>
</protein>
<organism evidence="4 5">
    <name type="scientific">Aquisphaera giovannonii</name>
    <dbReference type="NCBI Taxonomy" id="406548"/>
    <lineage>
        <taxon>Bacteria</taxon>
        <taxon>Pseudomonadati</taxon>
        <taxon>Planctomycetota</taxon>
        <taxon>Planctomycetia</taxon>
        <taxon>Isosphaerales</taxon>
        <taxon>Isosphaeraceae</taxon>
        <taxon>Aquisphaera</taxon>
    </lineage>
</organism>
<dbReference type="PROSITE" id="PS00383">
    <property type="entry name" value="TYR_PHOSPHATASE_1"/>
    <property type="match status" value="1"/>
</dbReference>
<gene>
    <name evidence="4" type="ORF">OJF2_48140</name>
</gene>
<evidence type="ECO:0000313" key="4">
    <source>
        <dbReference type="EMBL" id="QEH36254.1"/>
    </source>
</evidence>
<evidence type="ECO:0000256" key="1">
    <source>
        <dbReference type="SAM" id="MobiDB-lite"/>
    </source>
</evidence>
<feature type="domain" description="Tyrosine specific protein phosphatases" evidence="3">
    <location>
        <begin position="126"/>
        <end position="162"/>
    </location>
</feature>
<dbReference type="InterPro" id="IPR000387">
    <property type="entry name" value="Tyr_Pase_dom"/>
</dbReference>
<dbReference type="AlphaFoldDB" id="A0A5B9W7N5"/>
<keyword evidence="5" id="KW-1185">Reference proteome</keyword>
<feature type="region of interest" description="Disordered" evidence="1">
    <location>
        <begin position="221"/>
        <end position="261"/>
    </location>
</feature>
<keyword evidence="2" id="KW-0812">Transmembrane</keyword>
<dbReference type="Pfam" id="PF22741">
    <property type="entry name" value="PTP-NADK"/>
    <property type="match status" value="1"/>
</dbReference>
<dbReference type="EMBL" id="CP042997">
    <property type="protein sequence ID" value="QEH36254.1"/>
    <property type="molecule type" value="Genomic_DNA"/>
</dbReference>
<dbReference type="RefSeq" id="WP_148595961.1">
    <property type="nucleotide sequence ID" value="NZ_CP042997.1"/>
</dbReference>
<dbReference type="OrthoDB" id="9814896at2"/>
<proteinExistence type="predicted"/>
<dbReference type="InterPro" id="IPR029021">
    <property type="entry name" value="Prot-tyrosine_phosphatase-like"/>
</dbReference>
<feature type="compositionally biased region" description="Basic and acidic residues" evidence="1">
    <location>
        <begin position="221"/>
        <end position="233"/>
    </location>
</feature>
<feature type="transmembrane region" description="Helical" evidence="2">
    <location>
        <begin position="27"/>
        <end position="47"/>
    </location>
</feature>
<reference evidence="4 5" key="1">
    <citation type="submission" date="2019-08" db="EMBL/GenBank/DDBJ databases">
        <title>Deep-cultivation of Planctomycetes and their phenomic and genomic characterization uncovers novel biology.</title>
        <authorList>
            <person name="Wiegand S."/>
            <person name="Jogler M."/>
            <person name="Boedeker C."/>
            <person name="Pinto D."/>
            <person name="Vollmers J."/>
            <person name="Rivas-Marin E."/>
            <person name="Kohn T."/>
            <person name="Peeters S.H."/>
            <person name="Heuer A."/>
            <person name="Rast P."/>
            <person name="Oberbeckmann S."/>
            <person name="Bunk B."/>
            <person name="Jeske O."/>
            <person name="Meyerdierks A."/>
            <person name="Storesund J.E."/>
            <person name="Kallscheuer N."/>
            <person name="Luecker S."/>
            <person name="Lage O.M."/>
            <person name="Pohl T."/>
            <person name="Merkel B.J."/>
            <person name="Hornburger P."/>
            <person name="Mueller R.-W."/>
            <person name="Bruemmer F."/>
            <person name="Labrenz M."/>
            <person name="Spormann A.M."/>
            <person name="Op den Camp H."/>
            <person name="Overmann J."/>
            <person name="Amann R."/>
            <person name="Jetten M.S.M."/>
            <person name="Mascher T."/>
            <person name="Medema M.H."/>
            <person name="Devos D.P."/>
            <person name="Kaster A.-K."/>
            <person name="Ovreas L."/>
            <person name="Rohde M."/>
            <person name="Galperin M.Y."/>
            <person name="Jogler C."/>
        </authorList>
    </citation>
    <scope>NUCLEOTIDE SEQUENCE [LARGE SCALE GENOMIC DNA]</scope>
    <source>
        <strain evidence="4 5">OJF2</strain>
    </source>
</reference>